<keyword evidence="9 11" id="KW-0501">Molybdenum cofactor biosynthesis</keyword>
<evidence type="ECO:0000256" key="3">
    <source>
        <dbReference type="ARBA" id="ARBA00005046"/>
    </source>
</evidence>
<evidence type="ECO:0000256" key="10">
    <source>
        <dbReference type="ARBA" id="ARBA00047317"/>
    </source>
</evidence>
<dbReference type="InterPro" id="IPR005111">
    <property type="entry name" value="MoeA_C_domain_IV"/>
</dbReference>
<dbReference type="Pfam" id="PF03454">
    <property type="entry name" value="MoeA_C"/>
    <property type="match status" value="1"/>
</dbReference>
<comment type="catalytic activity">
    <reaction evidence="10">
        <text>adenylyl-molybdopterin + molybdate = Mo-molybdopterin + AMP + H(+)</text>
        <dbReference type="Rhea" id="RHEA:35047"/>
        <dbReference type="ChEBI" id="CHEBI:15378"/>
        <dbReference type="ChEBI" id="CHEBI:36264"/>
        <dbReference type="ChEBI" id="CHEBI:62727"/>
        <dbReference type="ChEBI" id="CHEBI:71302"/>
        <dbReference type="ChEBI" id="CHEBI:456215"/>
        <dbReference type="EC" id="2.10.1.1"/>
    </reaction>
</comment>
<dbReference type="InterPro" id="IPR036135">
    <property type="entry name" value="MoeA_linker/N_sf"/>
</dbReference>
<dbReference type="RefSeq" id="WP_091134842.1">
    <property type="nucleotide sequence ID" value="NZ_FMVJ01000006.1"/>
</dbReference>
<dbReference type="InterPro" id="IPR038987">
    <property type="entry name" value="MoeA-like"/>
</dbReference>
<dbReference type="OrthoDB" id="9804758at2"/>
<keyword evidence="7 11" id="KW-0479">Metal-binding</keyword>
<dbReference type="Gene3D" id="2.40.340.10">
    <property type="entry name" value="MoeA, C-terminal, domain IV"/>
    <property type="match status" value="1"/>
</dbReference>
<dbReference type="InterPro" id="IPR036425">
    <property type="entry name" value="MoaB/Mog-like_dom_sf"/>
</dbReference>
<dbReference type="Gene3D" id="2.170.190.11">
    <property type="entry name" value="Molybdopterin biosynthesis moea protein, domain 3"/>
    <property type="match status" value="1"/>
</dbReference>
<dbReference type="InterPro" id="IPR001453">
    <property type="entry name" value="MoaB/Mog_dom"/>
</dbReference>
<keyword evidence="8 11" id="KW-0460">Magnesium</keyword>
<evidence type="ECO:0000259" key="13">
    <source>
        <dbReference type="SMART" id="SM00852"/>
    </source>
</evidence>
<dbReference type="UniPathway" id="UPA00344"/>
<dbReference type="PANTHER" id="PTHR10192">
    <property type="entry name" value="MOLYBDOPTERIN BIOSYNTHESIS PROTEIN"/>
    <property type="match status" value="1"/>
</dbReference>
<dbReference type="STRING" id="549386.SAMN02927923_02506"/>
<evidence type="ECO:0000256" key="12">
    <source>
        <dbReference type="SAM" id="Coils"/>
    </source>
</evidence>
<name>A0A1G5J4L1_9HYPH</name>
<feature type="domain" description="MoaB/Mog" evidence="13">
    <location>
        <begin position="178"/>
        <end position="317"/>
    </location>
</feature>
<dbReference type="InterPro" id="IPR036688">
    <property type="entry name" value="MoeA_C_domain_IV_sf"/>
</dbReference>
<protein>
    <recommendedName>
        <fullName evidence="11">Molybdopterin molybdenumtransferase</fullName>
        <ecNumber evidence="11">2.10.1.1</ecNumber>
    </recommendedName>
</protein>
<comment type="pathway">
    <text evidence="3 11">Cofactor biosynthesis; molybdopterin biosynthesis.</text>
</comment>
<dbReference type="EMBL" id="FMVJ01000006">
    <property type="protein sequence ID" value="SCY83222.1"/>
    <property type="molecule type" value="Genomic_DNA"/>
</dbReference>
<dbReference type="GO" id="GO:0005829">
    <property type="term" value="C:cytosol"/>
    <property type="evidence" value="ECO:0007669"/>
    <property type="project" value="TreeGrafter"/>
</dbReference>
<dbReference type="GO" id="GO:0046872">
    <property type="term" value="F:metal ion binding"/>
    <property type="evidence" value="ECO:0007669"/>
    <property type="project" value="UniProtKB-UniRule"/>
</dbReference>
<evidence type="ECO:0000256" key="5">
    <source>
        <dbReference type="ARBA" id="ARBA00022505"/>
    </source>
</evidence>
<dbReference type="Gene3D" id="3.40.980.10">
    <property type="entry name" value="MoaB/Mog-like domain"/>
    <property type="match status" value="1"/>
</dbReference>
<dbReference type="SMART" id="SM00852">
    <property type="entry name" value="MoCF_biosynth"/>
    <property type="match status" value="1"/>
</dbReference>
<evidence type="ECO:0000256" key="7">
    <source>
        <dbReference type="ARBA" id="ARBA00022723"/>
    </source>
</evidence>
<evidence type="ECO:0000313" key="15">
    <source>
        <dbReference type="Proteomes" id="UP000199569"/>
    </source>
</evidence>
<evidence type="ECO:0000256" key="11">
    <source>
        <dbReference type="RuleBase" id="RU365090"/>
    </source>
</evidence>
<evidence type="ECO:0000256" key="2">
    <source>
        <dbReference type="ARBA" id="ARBA00002901"/>
    </source>
</evidence>
<dbReference type="FunFam" id="3.40.980.10:FF:000004">
    <property type="entry name" value="Molybdopterin molybdenumtransferase"/>
    <property type="match status" value="1"/>
</dbReference>
<keyword evidence="6 11" id="KW-0808">Transferase</keyword>
<dbReference type="SUPFAM" id="SSF63882">
    <property type="entry name" value="MoeA N-terminal region -like"/>
    <property type="match status" value="1"/>
</dbReference>
<dbReference type="NCBIfam" id="NF045515">
    <property type="entry name" value="Glp_gephyrin"/>
    <property type="match status" value="1"/>
</dbReference>
<dbReference type="PANTHER" id="PTHR10192:SF5">
    <property type="entry name" value="GEPHYRIN"/>
    <property type="match status" value="1"/>
</dbReference>
<dbReference type="Pfam" id="PF00994">
    <property type="entry name" value="MoCF_biosynth"/>
    <property type="match status" value="1"/>
</dbReference>
<dbReference type="InterPro" id="IPR005110">
    <property type="entry name" value="MoeA_linker/N"/>
</dbReference>
<evidence type="ECO:0000256" key="6">
    <source>
        <dbReference type="ARBA" id="ARBA00022679"/>
    </source>
</evidence>
<proteinExistence type="inferred from homology"/>
<evidence type="ECO:0000313" key="14">
    <source>
        <dbReference type="EMBL" id="SCY83222.1"/>
    </source>
</evidence>
<feature type="coiled-coil region" evidence="12">
    <location>
        <begin position="220"/>
        <end position="247"/>
    </location>
</feature>
<keyword evidence="15" id="KW-1185">Reference proteome</keyword>
<evidence type="ECO:0000256" key="4">
    <source>
        <dbReference type="ARBA" id="ARBA00010763"/>
    </source>
</evidence>
<reference evidence="14 15" key="1">
    <citation type="submission" date="2016-10" db="EMBL/GenBank/DDBJ databases">
        <authorList>
            <person name="de Groot N.N."/>
        </authorList>
    </citation>
    <scope>NUCLEOTIDE SEQUENCE [LARGE SCALE GENOMIC DNA]</scope>
    <source>
        <strain evidence="14 15">CGMCC 1.7666</strain>
    </source>
</reference>
<dbReference type="Pfam" id="PF03453">
    <property type="entry name" value="MoeA_N"/>
    <property type="match status" value="1"/>
</dbReference>
<evidence type="ECO:0000256" key="9">
    <source>
        <dbReference type="ARBA" id="ARBA00023150"/>
    </source>
</evidence>
<comment type="similarity">
    <text evidence="4 11">Belongs to the MoeA family.</text>
</comment>
<dbReference type="FunFam" id="2.170.190.11:FF:000001">
    <property type="entry name" value="Molybdopterin molybdenumtransferase"/>
    <property type="match status" value="1"/>
</dbReference>
<dbReference type="GO" id="GO:0006777">
    <property type="term" value="P:Mo-molybdopterin cofactor biosynthetic process"/>
    <property type="evidence" value="ECO:0007669"/>
    <property type="project" value="UniProtKB-UniRule"/>
</dbReference>
<accession>A0A1G5J4L1</accession>
<dbReference type="GO" id="GO:0061599">
    <property type="term" value="F:molybdopterin molybdotransferase activity"/>
    <property type="evidence" value="ECO:0007669"/>
    <property type="project" value="UniProtKB-UniRule"/>
</dbReference>
<evidence type="ECO:0000256" key="1">
    <source>
        <dbReference type="ARBA" id="ARBA00001946"/>
    </source>
</evidence>
<sequence>MSLIPVEDALSRVLASVAKPVSIERVPLIHCAGRALAEDVSALRDQPPFPASAMDGYAVRSVDVDQVPTSLHLIGTSAAGRRFVGNVGPQQAVRIFTGAPLPDGADTVVIQEDTEQSGDQVIVKERPRHSQHIRKAGLDFAAGDVLLQAGLCLDARHIGLAAAMGHGTLPVRCKPRIAILATGDELVRAGETAGPDQITASSLPATALMVEKAGGEAIDLGIARDTLESLEERIQAARDAKADILVTLGGASVGEHDLVQQALQQQGMELGFWRVALRPGKPQMHGKLDDMLLLGLPGNPVSSLVCAVLFLIPAIRALLGDAQPDADPTEAAILGADLPANGPRQDYMRASLSSEEFEVALTHRAERIPLPVATPHLIQDSSMLSILERSEALLVRPPHAPAAHAGEPCRVIRLSRFC</sequence>
<evidence type="ECO:0000256" key="8">
    <source>
        <dbReference type="ARBA" id="ARBA00022842"/>
    </source>
</evidence>
<dbReference type="SUPFAM" id="SSF53218">
    <property type="entry name" value="Molybdenum cofactor biosynthesis proteins"/>
    <property type="match status" value="1"/>
</dbReference>
<dbReference type="Gene3D" id="3.90.105.10">
    <property type="entry name" value="Molybdopterin biosynthesis moea protein, domain 2"/>
    <property type="match status" value="1"/>
</dbReference>
<organism evidence="14 15">
    <name type="scientific">Microvirga guangxiensis</name>
    <dbReference type="NCBI Taxonomy" id="549386"/>
    <lineage>
        <taxon>Bacteria</taxon>
        <taxon>Pseudomonadati</taxon>
        <taxon>Pseudomonadota</taxon>
        <taxon>Alphaproteobacteria</taxon>
        <taxon>Hyphomicrobiales</taxon>
        <taxon>Methylobacteriaceae</taxon>
        <taxon>Microvirga</taxon>
    </lineage>
</organism>
<dbReference type="EC" id="2.10.1.1" evidence="11"/>
<dbReference type="CDD" id="cd00887">
    <property type="entry name" value="MoeA"/>
    <property type="match status" value="1"/>
</dbReference>
<dbReference type="Proteomes" id="UP000199569">
    <property type="component" value="Unassembled WGS sequence"/>
</dbReference>
<keyword evidence="12" id="KW-0175">Coiled coil</keyword>
<dbReference type="AlphaFoldDB" id="A0A1G5J4L1"/>
<gene>
    <name evidence="14" type="ORF">SAMN02927923_02506</name>
</gene>
<comment type="function">
    <text evidence="2 11">Catalyzes the insertion of molybdate into adenylated molybdopterin with the concomitant release of AMP.</text>
</comment>
<dbReference type="SUPFAM" id="SSF63867">
    <property type="entry name" value="MoeA C-terminal domain-like"/>
    <property type="match status" value="1"/>
</dbReference>
<comment type="cofactor">
    <cofactor evidence="1 11">
        <name>Mg(2+)</name>
        <dbReference type="ChEBI" id="CHEBI:18420"/>
    </cofactor>
</comment>
<keyword evidence="5 11" id="KW-0500">Molybdenum</keyword>